<sequence length="78" mass="8683">MRAEVLVIWLSLTLCWVVVCAGEDAEEEVQVGKTQGLEDGKQVDRRDVEMSDDPAGEVQVEKPKPKKKKTPEEIEAGM</sequence>
<dbReference type="EMBL" id="CAAE01014764">
    <property type="protein sequence ID" value="CAG05397.1"/>
    <property type="molecule type" value="Genomic_DNA"/>
</dbReference>
<reference evidence="3" key="1">
    <citation type="journal article" date="2004" name="Nature">
        <title>Genome duplication in the teleost fish Tetraodon nigroviridis reveals the early vertebrate proto-karyotype.</title>
        <authorList>
            <person name="Jaillon O."/>
            <person name="Aury J.-M."/>
            <person name="Brunet F."/>
            <person name="Petit J.-L."/>
            <person name="Stange-Thomann N."/>
            <person name="Mauceli E."/>
            <person name="Bouneau L."/>
            <person name="Fischer C."/>
            <person name="Ozouf-Costaz C."/>
            <person name="Bernot A."/>
            <person name="Nicaud S."/>
            <person name="Jaffe D."/>
            <person name="Fisher S."/>
            <person name="Lutfalla G."/>
            <person name="Dossat C."/>
            <person name="Segurens B."/>
            <person name="Dasilva C."/>
            <person name="Salanoubat M."/>
            <person name="Levy M."/>
            <person name="Boudet N."/>
            <person name="Castellano S."/>
            <person name="Anthouard V."/>
            <person name="Jubin C."/>
            <person name="Castelli V."/>
            <person name="Katinka M."/>
            <person name="Vacherie B."/>
            <person name="Biemont C."/>
            <person name="Skalli Z."/>
            <person name="Cattolico L."/>
            <person name="Poulain J."/>
            <person name="De Berardinis V."/>
            <person name="Cruaud C."/>
            <person name="Duprat S."/>
            <person name="Brottier P."/>
            <person name="Coutanceau J.-P."/>
            <person name="Gouzy J."/>
            <person name="Parra G."/>
            <person name="Lardier G."/>
            <person name="Chapple C."/>
            <person name="McKernan K.J."/>
            <person name="McEwan P."/>
            <person name="Bosak S."/>
            <person name="Kellis M."/>
            <person name="Volff J.-N."/>
            <person name="Guigo R."/>
            <person name="Zody M.C."/>
            <person name="Mesirov J."/>
            <person name="Lindblad-Toh K."/>
            <person name="Birren B."/>
            <person name="Nusbaum C."/>
            <person name="Kahn D."/>
            <person name="Robinson-Rechavi M."/>
            <person name="Laudet V."/>
            <person name="Schachter V."/>
            <person name="Quetier F."/>
            <person name="Saurin W."/>
            <person name="Scarpelli C."/>
            <person name="Wincker P."/>
            <person name="Lander E.S."/>
            <person name="Weissenbach J."/>
            <person name="Roest Crollius H."/>
        </authorList>
    </citation>
    <scope>NUCLEOTIDE SEQUENCE [LARGE SCALE GENOMIC DNA]</scope>
</reference>
<feature type="region of interest" description="Disordered" evidence="1">
    <location>
        <begin position="28"/>
        <end position="78"/>
    </location>
</feature>
<protein>
    <submittedName>
        <fullName evidence="3">Chromosome undetermined SCAF14764, whole genome shotgun sequence</fullName>
    </submittedName>
</protein>
<feature type="compositionally biased region" description="Basic and acidic residues" evidence="1">
    <location>
        <begin position="36"/>
        <end position="49"/>
    </location>
</feature>
<proteinExistence type="predicted"/>
<evidence type="ECO:0000256" key="1">
    <source>
        <dbReference type="SAM" id="MobiDB-lite"/>
    </source>
</evidence>
<name>Q4S1T5_TETNG</name>
<evidence type="ECO:0000313" key="3">
    <source>
        <dbReference type="EMBL" id="CAG05397.1"/>
    </source>
</evidence>
<feature type="chain" id="PRO_5004243261" evidence="2">
    <location>
        <begin position="22"/>
        <end position="78"/>
    </location>
</feature>
<feature type="signal peptide" evidence="2">
    <location>
        <begin position="1"/>
        <end position="21"/>
    </location>
</feature>
<keyword evidence="2" id="KW-0732">Signal</keyword>
<organism evidence="3">
    <name type="scientific">Tetraodon nigroviridis</name>
    <name type="common">Spotted green pufferfish</name>
    <name type="synonym">Chelonodon nigroviridis</name>
    <dbReference type="NCBI Taxonomy" id="99883"/>
    <lineage>
        <taxon>Eukaryota</taxon>
        <taxon>Metazoa</taxon>
        <taxon>Chordata</taxon>
        <taxon>Craniata</taxon>
        <taxon>Vertebrata</taxon>
        <taxon>Euteleostomi</taxon>
        <taxon>Actinopterygii</taxon>
        <taxon>Neopterygii</taxon>
        <taxon>Teleostei</taxon>
        <taxon>Neoteleostei</taxon>
        <taxon>Acanthomorphata</taxon>
        <taxon>Eupercaria</taxon>
        <taxon>Tetraodontiformes</taxon>
        <taxon>Tetradontoidea</taxon>
        <taxon>Tetraodontidae</taxon>
        <taxon>Tetraodon</taxon>
    </lineage>
</organism>
<reference evidence="3" key="2">
    <citation type="submission" date="2004-02" db="EMBL/GenBank/DDBJ databases">
        <authorList>
            <consortium name="Genoscope"/>
            <consortium name="Whitehead Institute Centre for Genome Research"/>
        </authorList>
    </citation>
    <scope>NUCLEOTIDE SEQUENCE</scope>
</reference>
<evidence type="ECO:0000256" key="2">
    <source>
        <dbReference type="SAM" id="SignalP"/>
    </source>
</evidence>
<gene>
    <name evidence="3" type="ORF">GSTENG00025395001</name>
</gene>
<accession>Q4S1T5</accession>
<dbReference type="KEGG" id="tng:GSTEN00025395G001"/>
<dbReference type="AlphaFoldDB" id="Q4S1T5"/>